<comment type="similarity">
    <text evidence="2 7">Belongs to the tetraspanin (TM4SF) family.</text>
</comment>
<organism evidence="8 9">
    <name type="scientific">Stylophora pistillata</name>
    <name type="common">Smooth cauliflower coral</name>
    <dbReference type="NCBI Taxonomy" id="50429"/>
    <lineage>
        <taxon>Eukaryota</taxon>
        <taxon>Metazoa</taxon>
        <taxon>Cnidaria</taxon>
        <taxon>Anthozoa</taxon>
        <taxon>Hexacorallia</taxon>
        <taxon>Scleractinia</taxon>
        <taxon>Astrocoeniina</taxon>
        <taxon>Pocilloporidae</taxon>
        <taxon>Stylophora</taxon>
    </lineage>
</organism>
<dbReference type="InterPro" id="IPR000301">
    <property type="entry name" value="Tetraspanin_animals"/>
</dbReference>
<evidence type="ECO:0000256" key="1">
    <source>
        <dbReference type="ARBA" id="ARBA00004141"/>
    </source>
</evidence>
<proteinExistence type="inferred from homology"/>
<keyword evidence="9" id="KW-1185">Reference proteome</keyword>
<feature type="transmembrane region" description="Helical" evidence="7">
    <location>
        <begin position="121"/>
        <end position="143"/>
    </location>
</feature>
<evidence type="ECO:0000256" key="6">
    <source>
        <dbReference type="PIRSR" id="PIRSR002419-1"/>
    </source>
</evidence>
<evidence type="ECO:0000313" key="8">
    <source>
        <dbReference type="EMBL" id="PFX25742.1"/>
    </source>
</evidence>
<sequence>MAQKYWGRVLWADSGIKPAADLDLWTGLSAEREIKKNMGVEGGAKILKFLVFFFNFIFFVFGCVLIGVGAWVLVDSGDYVTLSSTVPYATGPKVLIAAGALIAVVAFLGCCGAWKENRCMLVIFFICLLVILALELAAGILGYKNRDEVEETLDKDFIEELQQHYNESGSEGTTKVIDTLQRKEKCCGWYNHTDWYRSRIGGIHHTVPDSCCKEEKEGCGAKKDLSLLYKEGCKMKLVDLVKNKLKYVGAIAVAIIVVQILGMIFAAVLICKIGDGSTYA</sequence>
<keyword evidence="3 7" id="KW-0812">Transmembrane</keyword>
<evidence type="ECO:0000256" key="2">
    <source>
        <dbReference type="ARBA" id="ARBA00006840"/>
    </source>
</evidence>
<dbReference type="PANTHER" id="PTHR19282">
    <property type="entry name" value="TETRASPANIN"/>
    <property type="match status" value="1"/>
</dbReference>
<protein>
    <recommendedName>
        <fullName evidence="7">Tetraspanin</fullName>
    </recommendedName>
</protein>
<dbReference type="SUPFAM" id="SSF48652">
    <property type="entry name" value="Tetraspanin"/>
    <property type="match status" value="1"/>
</dbReference>
<name>A0A2B4SB28_STYPI</name>
<comment type="caution">
    <text evidence="8">The sequence shown here is derived from an EMBL/GenBank/DDBJ whole genome shotgun (WGS) entry which is preliminary data.</text>
</comment>
<dbReference type="AlphaFoldDB" id="A0A2B4SB28"/>
<feature type="disulfide bond" evidence="6">
    <location>
        <begin position="186"/>
        <end position="219"/>
    </location>
</feature>
<reference evidence="9" key="1">
    <citation type="journal article" date="2017" name="bioRxiv">
        <title>Comparative analysis of the genomes of Stylophora pistillata and Acropora digitifera provides evidence for extensive differences between species of corals.</title>
        <authorList>
            <person name="Voolstra C.R."/>
            <person name="Li Y."/>
            <person name="Liew Y.J."/>
            <person name="Baumgarten S."/>
            <person name="Zoccola D."/>
            <person name="Flot J.-F."/>
            <person name="Tambutte S."/>
            <person name="Allemand D."/>
            <person name="Aranda M."/>
        </authorList>
    </citation>
    <scope>NUCLEOTIDE SEQUENCE [LARGE SCALE GENOMIC DNA]</scope>
</reference>
<feature type="transmembrane region" description="Helical" evidence="7">
    <location>
        <begin position="46"/>
        <end position="74"/>
    </location>
</feature>
<dbReference type="Proteomes" id="UP000225706">
    <property type="component" value="Unassembled WGS sequence"/>
</dbReference>
<keyword evidence="5 7" id="KW-0472">Membrane</keyword>
<evidence type="ECO:0000313" key="9">
    <source>
        <dbReference type="Proteomes" id="UP000225706"/>
    </source>
</evidence>
<keyword evidence="4 7" id="KW-1133">Transmembrane helix</keyword>
<dbReference type="STRING" id="50429.A0A2B4SB28"/>
<dbReference type="PANTHER" id="PTHR19282:SF511">
    <property type="entry name" value="TETRASPANIN"/>
    <property type="match status" value="1"/>
</dbReference>
<dbReference type="InterPro" id="IPR008952">
    <property type="entry name" value="Tetraspanin_EC2_sf"/>
</dbReference>
<evidence type="ECO:0000256" key="5">
    <source>
        <dbReference type="ARBA" id="ARBA00023136"/>
    </source>
</evidence>
<dbReference type="PRINTS" id="PR00259">
    <property type="entry name" value="TMFOUR"/>
</dbReference>
<dbReference type="PIRSF" id="PIRSF002419">
    <property type="entry name" value="Tetraspanin"/>
    <property type="match status" value="1"/>
</dbReference>
<dbReference type="Gene3D" id="1.10.1450.10">
    <property type="entry name" value="Tetraspanin"/>
    <property type="match status" value="1"/>
</dbReference>
<dbReference type="GO" id="GO:0005886">
    <property type="term" value="C:plasma membrane"/>
    <property type="evidence" value="ECO:0007669"/>
    <property type="project" value="TreeGrafter"/>
</dbReference>
<feature type="transmembrane region" description="Helical" evidence="7">
    <location>
        <begin position="94"/>
        <end position="114"/>
    </location>
</feature>
<gene>
    <name evidence="8" type="primary">CD63</name>
    <name evidence="8" type="ORF">AWC38_SpisGene9611</name>
</gene>
<evidence type="ECO:0000256" key="3">
    <source>
        <dbReference type="ARBA" id="ARBA00022692"/>
    </source>
</evidence>
<feature type="transmembrane region" description="Helical" evidence="7">
    <location>
        <begin position="247"/>
        <end position="271"/>
    </location>
</feature>
<dbReference type="EMBL" id="LSMT01000143">
    <property type="protein sequence ID" value="PFX25742.1"/>
    <property type="molecule type" value="Genomic_DNA"/>
</dbReference>
<evidence type="ECO:0000256" key="7">
    <source>
        <dbReference type="RuleBase" id="RU361218"/>
    </source>
</evidence>
<dbReference type="Pfam" id="PF00335">
    <property type="entry name" value="Tetraspanin"/>
    <property type="match status" value="1"/>
</dbReference>
<dbReference type="InterPro" id="IPR018499">
    <property type="entry name" value="Tetraspanin/Peripherin"/>
</dbReference>
<evidence type="ECO:0000256" key="4">
    <source>
        <dbReference type="ARBA" id="ARBA00022989"/>
    </source>
</evidence>
<dbReference type="OrthoDB" id="5969951at2759"/>
<keyword evidence="6" id="KW-1015">Disulfide bond</keyword>
<accession>A0A2B4SB28</accession>
<comment type="subcellular location">
    <subcellularLocation>
        <location evidence="1 7">Membrane</location>
        <topology evidence="1 7">Multi-pass membrane protein</topology>
    </subcellularLocation>
</comment>